<evidence type="ECO:0000313" key="2">
    <source>
        <dbReference type="EMBL" id="MBI0320500.1"/>
    </source>
</evidence>
<name>A0ABS0RUE2_9ACTN</name>
<evidence type="ECO:0000313" key="3">
    <source>
        <dbReference type="Proteomes" id="UP000638849"/>
    </source>
</evidence>
<dbReference type="Pfam" id="PF03091">
    <property type="entry name" value="CutA1"/>
    <property type="match status" value="1"/>
</dbReference>
<gene>
    <name evidence="2" type="ORF">JBF12_47670</name>
</gene>
<organism evidence="2 3">
    <name type="scientific">Streptomyces javensis</name>
    <dbReference type="NCBI Taxonomy" id="114698"/>
    <lineage>
        <taxon>Bacteria</taxon>
        <taxon>Bacillati</taxon>
        <taxon>Actinomycetota</taxon>
        <taxon>Actinomycetes</taxon>
        <taxon>Kitasatosporales</taxon>
        <taxon>Streptomycetaceae</taxon>
        <taxon>Streptomyces</taxon>
        <taxon>Streptomyces violaceusniger group</taxon>
    </lineage>
</organism>
<feature type="non-terminal residue" evidence="2">
    <location>
        <position position="1"/>
    </location>
</feature>
<dbReference type="SUPFAM" id="SSF54913">
    <property type="entry name" value="GlnB-like"/>
    <property type="match status" value="1"/>
</dbReference>
<reference evidence="2 3" key="1">
    <citation type="submission" date="2020-12" db="EMBL/GenBank/DDBJ databases">
        <authorList>
            <person name="Kusuma A.B."/>
            <person name="Nouioui I."/>
            <person name="Goodfellow M."/>
        </authorList>
    </citation>
    <scope>NUCLEOTIDE SEQUENCE [LARGE SCALE GENOMIC DNA]</scope>
    <source>
        <strain evidence="2 3">DSM 41764</strain>
    </source>
</reference>
<dbReference type="PANTHER" id="PTHR23419:SF8">
    <property type="entry name" value="FI09726P"/>
    <property type="match status" value="1"/>
</dbReference>
<dbReference type="Gene3D" id="3.30.70.120">
    <property type="match status" value="1"/>
</dbReference>
<sequence length="69" mass="7804">STYRWQGEVTTDAELQLLVKTTASRVDDAIARIVALHPYELPECIAVETRAGLPAYLDWIRAQTREDTD</sequence>
<dbReference type="InterPro" id="IPR004323">
    <property type="entry name" value="Ion_tolerance_CutA"/>
</dbReference>
<keyword evidence="3" id="KW-1185">Reference proteome</keyword>
<protein>
    <submittedName>
        <fullName evidence="2">Divalent-cation tolerance protein CutA</fullName>
    </submittedName>
</protein>
<proteinExistence type="inferred from homology"/>
<dbReference type="InterPro" id="IPR011322">
    <property type="entry name" value="N-reg_PII-like_a/b"/>
</dbReference>
<dbReference type="Proteomes" id="UP000638849">
    <property type="component" value="Unassembled WGS sequence"/>
</dbReference>
<evidence type="ECO:0000256" key="1">
    <source>
        <dbReference type="ARBA" id="ARBA00010169"/>
    </source>
</evidence>
<accession>A0ABS0RUE2</accession>
<dbReference type="InterPro" id="IPR015867">
    <property type="entry name" value="N-reg_PII/ATP_PRibTrfase_C"/>
</dbReference>
<comment type="similarity">
    <text evidence="1">Belongs to the CutA family.</text>
</comment>
<comment type="caution">
    <text evidence="2">The sequence shown here is derived from an EMBL/GenBank/DDBJ whole genome shotgun (WGS) entry which is preliminary data.</text>
</comment>
<dbReference type="PANTHER" id="PTHR23419">
    <property type="entry name" value="DIVALENT CATION TOLERANCE CUTA-RELATED"/>
    <property type="match status" value="1"/>
</dbReference>
<dbReference type="EMBL" id="JAEEAQ010001581">
    <property type="protein sequence ID" value="MBI0320500.1"/>
    <property type="molecule type" value="Genomic_DNA"/>
</dbReference>